<dbReference type="InterPro" id="IPR016041">
    <property type="entry name" value="Ac-CoA_synth_d_su_TIM-brl"/>
</dbReference>
<dbReference type="RefSeq" id="WP_092483386.1">
    <property type="nucleotide sequence ID" value="NZ_FOYM01000013.1"/>
</dbReference>
<name>A0A1I6DMK3_9FIRM</name>
<dbReference type="AlphaFoldDB" id="A0A1I6DMK3"/>
<dbReference type="Proteomes" id="UP000199584">
    <property type="component" value="Unassembled WGS sequence"/>
</dbReference>
<dbReference type="EMBL" id="FOYM01000013">
    <property type="protein sequence ID" value="SFR06659.1"/>
    <property type="molecule type" value="Genomic_DNA"/>
</dbReference>
<gene>
    <name evidence="2" type="ORF">SAMN05660706_113102</name>
</gene>
<evidence type="ECO:0000259" key="1">
    <source>
        <dbReference type="Pfam" id="PF03599"/>
    </source>
</evidence>
<accession>A0A1I6DMK3</accession>
<evidence type="ECO:0000313" key="3">
    <source>
        <dbReference type="Proteomes" id="UP000199584"/>
    </source>
</evidence>
<feature type="domain" description="CO dehydrogenase/acetyl-CoA synthase delta subunit TIM barrel" evidence="1">
    <location>
        <begin position="18"/>
        <end position="255"/>
    </location>
</feature>
<dbReference type="InterPro" id="IPR051069">
    <property type="entry name" value="ACDS_complex_subunit"/>
</dbReference>
<dbReference type="NCBIfam" id="NF003376">
    <property type="entry name" value="PRK04452.1-2"/>
    <property type="match status" value="1"/>
</dbReference>
<reference evidence="3" key="1">
    <citation type="submission" date="2016-10" db="EMBL/GenBank/DDBJ databases">
        <authorList>
            <person name="Varghese N."/>
            <person name="Submissions S."/>
        </authorList>
    </citation>
    <scope>NUCLEOTIDE SEQUENCE [LARGE SCALE GENOMIC DNA]</scope>
    <source>
        <strain evidence="3">DSM 3669</strain>
    </source>
</reference>
<dbReference type="InterPro" id="IPR011005">
    <property type="entry name" value="Dihydropteroate_synth-like_sf"/>
</dbReference>
<keyword evidence="3" id="KW-1185">Reference proteome</keyword>
<protein>
    <submittedName>
        <fullName evidence="2">CO-methylating acetyl-CoA synthase corrinoid iron-sulfur protein small subunit /acetyl-CoA decarbonylase/synthase delta subunit</fullName>
    </submittedName>
</protein>
<proteinExistence type="predicted"/>
<sequence>MAVTIAKEKWTSKVGEMVLGADSTVKVGGESALPFLHFEGEIPNKPVLALEVWDLEPVDWPEILKKPFADVLADPVAWAKKNVEYGADLVALRLMSAHPDYKNATPEECAATAKAVADAVDVPLIVIGCGVEEKDADLFEKVGEALNGKNCLIGCATEKNYKTITAAAMVNGHSVIASSPLDINLAKQLNILMTEMNLPANRIAIDPLVGALGYGIEYAYSIMERARMGALMGDKMLAMPVICFVGQEAWKAKEAKSPDDENPEWGAQERRAILWEVITATTFAQAGGSIFVLRHPETVKQVKVQLDKMMESNAY</sequence>
<organism evidence="2 3">
    <name type="scientific">Desulfoscipio geothermicus DSM 3669</name>
    <dbReference type="NCBI Taxonomy" id="1121426"/>
    <lineage>
        <taxon>Bacteria</taxon>
        <taxon>Bacillati</taxon>
        <taxon>Bacillota</taxon>
        <taxon>Clostridia</taxon>
        <taxon>Eubacteriales</taxon>
        <taxon>Desulfallaceae</taxon>
        <taxon>Desulfoscipio</taxon>
    </lineage>
</organism>
<dbReference type="Gene3D" id="3.20.20.20">
    <property type="entry name" value="Dihydropteroate synthase-like"/>
    <property type="match status" value="1"/>
</dbReference>
<evidence type="ECO:0000313" key="2">
    <source>
        <dbReference type="EMBL" id="SFR06659.1"/>
    </source>
</evidence>
<dbReference type="OrthoDB" id="148113at2"/>
<dbReference type="Pfam" id="PF03599">
    <property type="entry name" value="CdhD"/>
    <property type="match status" value="1"/>
</dbReference>
<dbReference type="STRING" id="39060.SAMN05660706_113102"/>
<dbReference type="PANTHER" id="PTHR36214">
    <property type="match status" value="1"/>
</dbReference>
<dbReference type="SUPFAM" id="SSF51717">
    <property type="entry name" value="Dihydropteroate synthetase-like"/>
    <property type="match status" value="1"/>
</dbReference>
<dbReference type="PANTHER" id="PTHR36214:SF5">
    <property type="entry name" value="ACETYL-COA DECARBONYLASE_SYNTHASE COMPLEX SUBUNIT DELTA"/>
    <property type="match status" value="1"/>
</dbReference>